<gene>
    <name evidence="1" type="ORF">ACFQ1O_07740</name>
</gene>
<organism evidence="1 2">
    <name type="scientific">Pseudofulvibacter geojedonensis</name>
    <dbReference type="NCBI Taxonomy" id="1123758"/>
    <lineage>
        <taxon>Bacteria</taxon>
        <taxon>Pseudomonadati</taxon>
        <taxon>Bacteroidota</taxon>
        <taxon>Flavobacteriia</taxon>
        <taxon>Flavobacteriales</taxon>
        <taxon>Flavobacteriaceae</taxon>
        <taxon>Pseudofulvibacter</taxon>
    </lineage>
</organism>
<proteinExistence type="predicted"/>
<protein>
    <submittedName>
        <fullName evidence="1">Uncharacterized protein</fullName>
    </submittedName>
</protein>
<accession>A0ABW3I213</accession>
<comment type="caution">
    <text evidence="1">The sequence shown here is derived from an EMBL/GenBank/DDBJ whole genome shotgun (WGS) entry which is preliminary data.</text>
</comment>
<dbReference type="RefSeq" id="WP_377715077.1">
    <property type="nucleotide sequence ID" value="NZ_JBHTJM010000008.1"/>
</dbReference>
<evidence type="ECO:0000313" key="1">
    <source>
        <dbReference type="EMBL" id="MFD0963895.1"/>
    </source>
</evidence>
<dbReference type="EMBL" id="JBHTJM010000008">
    <property type="protein sequence ID" value="MFD0963895.1"/>
    <property type="molecule type" value="Genomic_DNA"/>
</dbReference>
<dbReference type="Proteomes" id="UP001596997">
    <property type="component" value="Unassembled WGS sequence"/>
</dbReference>
<sequence length="47" mass="5496">MPKLYAEGSTQMNKLQPKKETVDFILNYSKALKVIKLKKMKIELLQN</sequence>
<reference evidence="2" key="1">
    <citation type="journal article" date="2019" name="Int. J. Syst. Evol. Microbiol.">
        <title>The Global Catalogue of Microorganisms (GCM) 10K type strain sequencing project: providing services to taxonomists for standard genome sequencing and annotation.</title>
        <authorList>
            <consortium name="The Broad Institute Genomics Platform"/>
            <consortium name="The Broad Institute Genome Sequencing Center for Infectious Disease"/>
            <person name="Wu L."/>
            <person name="Ma J."/>
        </authorList>
    </citation>
    <scope>NUCLEOTIDE SEQUENCE [LARGE SCALE GENOMIC DNA]</scope>
    <source>
        <strain evidence="2">CCUG 62114</strain>
    </source>
</reference>
<name>A0ABW3I213_9FLAO</name>
<keyword evidence="2" id="KW-1185">Reference proteome</keyword>
<evidence type="ECO:0000313" key="2">
    <source>
        <dbReference type="Proteomes" id="UP001596997"/>
    </source>
</evidence>